<dbReference type="Gramene" id="Kaladp0585s0003.1.v1.1">
    <property type="protein sequence ID" value="Kaladp0585s0003.1.v1.1.CDS.1"/>
    <property type="gene ID" value="Kaladp0585s0003.v1.1"/>
</dbReference>
<sequence>MPEMDHQSPKPPPISEMLSKFALSFKTKAIEFFAEEEAEAQNPSVQPDDDDAFISLLDSAEEVITGQRVVVIKPDEIHPEPASASGKKPGTVPIDSRLGHALISSIFASVSSFQASYLQLQAAHVPLAEDGLASADKALVLQLRRLSELKQFYRDLRCNRSFHSPIPSSQAAQVQENQSKLRSLGTVSNQLQVEIDAKDARVALLRKELEKCRIANAKLSKRLAMCSNLPTCEVLRTVSVFHSVLSDTVKSVRKFTKVLIGLMKNANWDLDSAASWVHPDIAYEKKGHTQYAFLSYICLLMMKGFNSESFGLRERGDELCVNSFLTQLTEHISRNPMDVLSRDPICDFSRFCEIKYQELIHPTMETSIFGNLKQDKAVVDSWKSLSVFYESFVHMGSSVWTLHKLAFSFNPVVEIFQVETGSEFSHIYMEDVIQRSATARKSKEKVGFTVVPGFKIGKTLVQCQVYLTGMKCKESE</sequence>
<feature type="domain" description="GIL1/IRKI C-terminal" evidence="3">
    <location>
        <begin position="415"/>
        <end position="466"/>
    </location>
</feature>
<reference evidence="4" key="1">
    <citation type="submission" date="2021-01" db="UniProtKB">
        <authorList>
            <consortium name="EnsemblPlants"/>
        </authorList>
    </citation>
    <scope>IDENTIFICATION</scope>
</reference>
<dbReference type="EnsemblPlants" id="Kaladp0585s0003.1.v1.1">
    <property type="protein sequence ID" value="Kaladp0585s0003.1.v1.1.CDS.1"/>
    <property type="gene ID" value="Kaladp0585s0003.v1.1"/>
</dbReference>
<evidence type="ECO:0000259" key="3">
    <source>
        <dbReference type="Pfam" id="PF24994"/>
    </source>
</evidence>
<organism evidence="4 5">
    <name type="scientific">Kalanchoe fedtschenkoi</name>
    <name type="common">Lavender scallops</name>
    <name type="synonym">South American air plant</name>
    <dbReference type="NCBI Taxonomy" id="63787"/>
    <lineage>
        <taxon>Eukaryota</taxon>
        <taxon>Viridiplantae</taxon>
        <taxon>Streptophyta</taxon>
        <taxon>Embryophyta</taxon>
        <taxon>Tracheophyta</taxon>
        <taxon>Spermatophyta</taxon>
        <taxon>Magnoliopsida</taxon>
        <taxon>eudicotyledons</taxon>
        <taxon>Gunneridae</taxon>
        <taxon>Pentapetalae</taxon>
        <taxon>Saxifragales</taxon>
        <taxon>Crassulaceae</taxon>
        <taxon>Kalanchoe</taxon>
    </lineage>
</organism>
<protein>
    <recommendedName>
        <fullName evidence="6">DUF641 domain-containing protein</fullName>
    </recommendedName>
</protein>
<evidence type="ECO:0000259" key="2">
    <source>
        <dbReference type="Pfam" id="PF04859"/>
    </source>
</evidence>
<proteinExistence type="predicted"/>
<dbReference type="InterPro" id="IPR056813">
    <property type="entry name" value="GIL1_IRKI_C"/>
</dbReference>
<accession>A0A7N0VF78</accession>
<evidence type="ECO:0000313" key="4">
    <source>
        <dbReference type="EnsemblPlants" id="Kaladp0585s0003.1.v1.1.CDS.1"/>
    </source>
</evidence>
<dbReference type="PANTHER" id="PTHR31161">
    <property type="entry name" value="PROTEIN GRAVITROPIC IN THE LIGHT 1"/>
    <property type="match status" value="1"/>
</dbReference>
<dbReference type="InterPro" id="IPR006943">
    <property type="entry name" value="DUF641_pln"/>
</dbReference>
<name>A0A7N0VF78_KALFE</name>
<dbReference type="InterPro" id="IPR040225">
    <property type="entry name" value="GIL1-like"/>
</dbReference>
<evidence type="ECO:0000256" key="1">
    <source>
        <dbReference type="SAM" id="Coils"/>
    </source>
</evidence>
<dbReference type="GO" id="GO:0009639">
    <property type="term" value="P:response to red or far red light"/>
    <property type="evidence" value="ECO:0007669"/>
    <property type="project" value="InterPro"/>
</dbReference>
<dbReference type="Pfam" id="PF24994">
    <property type="entry name" value="GIL1_IRKI_C"/>
    <property type="match status" value="1"/>
</dbReference>
<dbReference type="Proteomes" id="UP000594263">
    <property type="component" value="Unplaced"/>
</dbReference>
<dbReference type="AlphaFoldDB" id="A0A7N0VF78"/>
<dbReference type="GO" id="GO:0009959">
    <property type="term" value="P:negative gravitropism"/>
    <property type="evidence" value="ECO:0007669"/>
    <property type="project" value="InterPro"/>
</dbReference>
<dbReference type="OMA" id="VWMLHKL"/>
<feature type="coiled-coil region" evidence="1">
    <location>
        <begin position="188"/>
        <end position="222"/>
    </location>
</feature>
<evidence type="ECO:0008006" key="6">
    <source>
        <dbReference type="Google" id="ProtNLM"/>
    </source>
</evidence>
<dbReference type="Pfam" id="PF04859">
    <property type="entry name" value="DUF641"/>
    <property type="match status" value="1"/>
</dbReference>
<feature type="domain" description="DUF641" evidence="2">
    <location>
        <begin position="97"/>
        <end position="222"/>
    </location>
</feature>
<evidence type="ECO:0000313" key="5">
    <source>
        <dbReference type="Proteomes" id="UP000594263"/>
    </source>
</evidence>
<keyword evidence="1" id="KW-0175">Coiled coil</keyword>
<keyword evidence="5" id="KW-1185">Reference proteome</keyword>